<evidence type="ECO:0000313" key="2">
    <source>
        <dbReference type="EMBL" id="KAG0563976.1"/>
    </source>
</evidence>
<accession>A0A8T0GWC4</accession>
<keyword evidence="3" id="KW-1185">Reference proteome</keyword>
<proteinExistence type="predicted"/>
<sequence length="99" mass="10739">MTHFVARSKTTSNHQSQATRINADWFPENLANGRPTWLPPGWSSARSLPGIRPRCNCTVETSQIVRGLGAGLVHSTYACTQARRMSKVVATTASASPTK</sequence>
<protein>
    <submittedName>
        <fullName evidence="2">Uncharacterized protein</fullName>
    </submittedName>
</protein>
<gene>
    <name evidence="2" type="ORF">KC19_8G072900</name>
</gene>
<dbReference type="Proteomes" id="UP000822688">
    <property type="component" value="Chromosome 8"/>
</dbReference>
<dbReference type="AlphaFoldDB" id="A0A8T0GWC4"/>
<dbReference type="EMBL" id="CM026429">
    <property type="protein sequence ID" value="KAG0563976.1"/>
    <property type="molecule type" value="Genomic_DNA"/>
</dbReference>
<evidence type="ECO:0000256" key="1">
    <source>
        <dbReference type="SAM" id="MobiDB-lite"/>
    </source>
</evidence>
<comment type="caution">
    <text evidence="2">The sequence shown here is derived from an EMBL/GenBank/DDBJ whole genome shotgun (WGS) entry which is preliminary data.</text>
</comment>
<reference evidence="2" key="1">
    <citation type="submission" date="2020-06" db="EMBL/GenBank/DDBJ databases">
        <title>WGS assembly of Ceratodon purpureus strain R40.</title>
        <authorList>
            <person name="Carey S.B."/>
            <person name="Jenkins J."/>
            <person name="Shu S."/>
            <person name="Lovell J.T."/>
            <person name="Sreedasyam A."/>
            <person name="Maumus F."/>
            <person name="Tiley G.P."/>
            <person name="Fernandez-Pozo N."/>
            <person name="Barry K."/>
            <person name="Chen C."/>
            <person name="Wang M."/>
            <person name="Lipzen A."/>
            <person name="Daum C."/>
            <person name="Saski C.A."/>
            <person name="Payton A.C."/>
            <person name="Mcbreen J.C."/>
            <person name="Conrad R.E."/>
            <person name="Kollar L.M."/>
            <person name="Olsson S."/>
            <person name="Huttunen S."/>
            <person name="Landis J.B."/>
            <person name="Wickett N.J."/>
            <person name="Johnson M.G."/>
            <person name="Rensing S.A."/>
            <person name="Grimwood J."/>
            <person name="Schmutz J."/>
            <person name="Mcdaniel S.F."/>
        </authorList>
    </citation>
    <scope>NUCLEOTIDE SEQUENCE</scope>
    <source>
        <strain evidence="2">R40</strain>
    </source>
</reference>
<name>A0A8T0GWC4_CERPU</name>
<evidence type="ECO:0000313" key="3">
    <source>
        <dbReference type="Proteomes" id="UP000822688"/>
    </source>
</evidence>
<feature type="region of interest" description="Disordered" evidence="1">
    <location>
        <begin position="1"/>
        <end position="21"/>
    </location>
</feature>
<feature type="compositionally biased region" description="Polar residues" evidence="1">
    <location>
        <begin position="8"/>
        <end position="20"/>
    </location>
</feature>
<organism evidence="2 3">
    <name type="scientific">Ceratodon purpureus</name>
    <name type="common">Fire moss</name>
    <name type="synonym">Dicranum purpureum</name>
    <dbReference type="NCBI Taxonomy" id="3225"/>
    <lineage>
        <taxon>Eukaryota</taxon>
        <taxon>Viridiplantae</taxon>
        <taxon>Streptophyta</taxon>
        <taxon>Embryophyta</taxon>
        <taxon>Bryophyta</taxon>
        <taxon>Bryophytina</taxon>
        <taxon>Bryopsida</taxon>
        <taxon>Dicranidae</taxon>
        <taxon>Pseudoditrichales</taxon>
        <taxon>Ditrichaceae</taxon>
        <taxon>Ceratodon</taxon>
    </lineage>
</organism>